<name>A0ABD1XJW0_9MARC</name>
<evidence type="ECO:0000313" key="3">
    <source>
        <dbReference type="Proteomes" id="UP001605036"/>
    </source>
</evidence>
<evidence type="ECO:0000256" key="1">
    <source>
        <dbReference type="SAM" id="MobiDB-lite"/>
    </source>
</evidence>
<reference evidence="2 3" key="1">
    <citation type="submission" date="2024-09" db="EMBL/GenBank/DDBJ databases">
        <title>Chromosome-scale assembly of Riccia fluitans.</title>
        <authorList>
            <person name="Paukszto L."/>
            <person name="Sawicki J."/>
            <person name="Karawczyk K."/>
            <person name="Piernik-Szablinska J."/>
            <person name="Szczecinska M."/>
            <person name="Mazdziarz M."/>
        </authorList>
    </citation>
    <scope>NUCLEOTIDE SEQUENCE [LARGE SCALE GENOMIC DNA]</scope>
    <source>
        <strain evidence="2">Rf_01</strain>
        <tissue evidence="2">Aerial parts of the thallus</tissue>
    </source>
</reference>
<evidence type="ECO:0000313" key="2">
    <source>
        <dbReference type="EMBL" id="KAL2609227.1"/>
    </source>
</evidence>
<dbReference type="Proteomes" id="UP001605036">
    <property type="component" value="Unassembled WGS sequence"/>
</dbReference>
<feature type="compositionally biased region" description="Basic and acidic residues" evidence="1">
    <location>
        <begin position="68"/>
        <end position="94"/>
    </location>
</feature>
<gene>
    <name evidence="2" type="ORF">R1flu_027800</name>
</gene>
<sequence>MTAKACTRANGHASLCTRRNNDDTSAGRENVQQRVINSGTASHETLTNVAGAGPRGGKPIATRGRTRQAGDHEPRSNASRDTEHNRMRESYEPN</sequence>
<comment type="caution">
    <text evidence="2">The sequence shown here is derived from an EMBL/GenBank/DDBJ whole genome shotgun (WGS) entry which is preliminary data.</text>
</comment>
<feature type="region of interest" description="Disordered" evidence="1">
    <location>
        <begin position="1"/>
        <end position="94"/>
    </location>
</feature>
<keyword evidence="3" id="KW-1185">Reference proteome</keyword>
<dbReference type="EMBL" id="JBHFFA010000008">
    <property type="protein sequence ID" value="KAL2609227.1"/>
    <property type="molecule type" value="Genomic_DNA"/>
</dbReference>
<accession>A0ABD1XJW0</accession>
<protein>
    <submittedName>
        <fullName evidence="2">Uncharacterized protein</fullName>
    </submittedName>
</protein>
<dbReference type="AlphaFoldDB" id="A0ABD1XJW0"/>
<feature type="compositionally biased region" description="Polar residues" evidence="1">
    <location>
        <begin position="30"/>
        <end position="48"/>
    </location>
</feature>
<organism evidence="2 3">
    <name type="scientific">Riccia fluitans</name>
    <dbReference type="NCBI Taxonomy" id="41844"/>
    <lineage>
        <taxon>Eukaryota</taxon>
        <taxon>Viridiplantae</taxon>
        <taxon>Streptophyta</taxon>
        <taxon>Embryophyta</taxon>
        <taxon>Marchantiophyta</taxon>
        <taxon>Marchantiopsida</taxon>
        <taxon>Marchantiidae</taxon>
        <taxon>Marchantiales</taxon>
        <taxon>Ricciaceae</taxon>
        <taxon>Riccia</taxon>
    </lineage>
</organism>
<proteinExistence type="predicted"/>